<dbReference type="EC" id="5.5.1.2" evidence="2"/>
<dbReference type="InterPro" id="IPR022761">
    <property type="entry name" value="Fumarate_lyase_N"/>
</dbReference>
<evidence type="ECO:0000256" key="2">
    <source>
        <dbReference type="NCBIfam" id="TIGR02426"/>
    </source>
</evidence>
<dbReference type="RefSeq" id="WP_307022577.1">
    <property type="nucleotide sequence ID" value="NZ_JAUSUI010000010.1"/>
</dbReference>
<dbReference type="PANTHER" id="PTHR43172:SF2">
    <property type="entry name" value="ADENYLOSUCCINATE LYASE C-TERMINAL DOMAIN-CONTAINING PROTEIN"/>
    <property type="match status" value="1"/>
</dbReference>
<dbReference type="EMBL" id="JAUSUI010000010">
    <property type="protein sequence ID" value="MDQ0304975.1"/>
    <property type="molecule type" value="Genomic_DNA"/>
</dbReference>
<protein>
    <recommendedName>
        <fullName evidence="2">3-carboxy-cis,cis-muconate cycloisomerase</fullName>
        <ecNumber evidence="2">5.5.1.2</ecNumber>
    </recommendedName>
</protein>
<dbReference type="Gene3D" id="1.20.200.10">
    <property type="entry name" value="Fumarase/aspartase (Central domain)"/>
    <property type="match status" value="1"/>
</dbReference>
<dbReference type="SUPFAM" id="SSF48557">
    <property type="entry name" value="L-aspartase-like"/>
    <property type="match status" value="1"/>
</dbReference>
<proteinExistence type="inferred from homology"/>
<sequence>MQPRRPLLSALAGDDEMEALFSDDADLSAMLRTESALAAAEAEAGLISPAAAAAIAAGCEAFAPDWERLAAGIARDGVVIPEFVRQLRAAVDAEHAGAVHLGATSQDIIDTSLVCRLKQAVELLDGRLARLTDLLWQLRAVDGALPAMAHTRMQQALPFTAGDRIDTWLRPLRRHHDRLAELLSRLVVVQFGGPIGTRDGLSGQGEAVAAGLAARLGLEPAPCWHSARDGLVEFAAWLALVSGTLGKIGQDIALLAQNEVAGVSLAGGGSSSAMQHKVNPVGAEVLVALARFNAGLAGTLQQAMVHENERSGAAWTLEWLVLPQMAVTTAAALRIALSLLGGLRMKSVV</sequence>
<keyword evidence="4" id="KW-0413">Isomerase</keyword>
<comment type="caution">
    <text evidence="4">The sequence shown here is derived from an EMBL/GenBank/DDBJ whole genome shotgun (WGS) entry which is preliminary data.</text>
</comment>
<dbReference type="NCBIfam" id="TIGR02426">
    <property type="entry name" value="protocat_pcaB"/>
    <property type="match status" value="1"/>
</dbReference>
<evidence type="ECO:0000259" key="3">
    <source>
        <dbReference type="Pfam" id="PF00206"/>
    </source>
</evidence>
<reference evidence="4 5" key="1">
    <citation type="submission" date="2023-07" db="EMBL/GenBank/DDBJ databases">
        <title>Genomic Encyclopedia of Type Strains, Phase IV (KMG-IV): sequencing the most valuable type-strain genomes for metagenomic binning, comparative biology and taxonomic classification.</title>
        <authorList>
            <person name="Goeker M."/>
        </authorList>
    </citation>
    <scope>NUCLEOTIDE SEQUENCE [LARGE SCALE GENOMIC DNA]</scope>
    <source>
        <strain evidence="4 5">DSM 2457</strain>
    </source>
</reference>
<keyword evidence="5" id="KW-1185">Reference proteome</keyword>
<accession>A0ABU0BHR5</accession>
<dbReference type="NCBIfam" id="NF004631">
    <property type="entry name" value="PRK05975.1"/>
    <property type="match status" value="1"/>
</dbReference>
<dbReference type="InterPro" id="IPR008948">
    <property type="entry name" value="L-Aspartase-like"/>
</dbReference>
<dbReference type="InterPro" id="IPR012789">
    <property type="entry name" value="Protocat_PcaB-like"/>
</dbReference>
<comment type="similarity">
    <text evidence="1">Belongs to the class-II fumarase/aspartase family.</text>
</comment>
<dbReference type="InterPro" id="IPR000362">
    <property type="entry name" value="Fumarate_lyase_fam"/>
</dbReference>
<dbReference type="PRINTS" id="PR00149">
    <property type="entry name" value="FUMRATELYASE"/>
</dbReference>
<evidence type="ECO:0000313" key="5">
    <source>
        <dbReference type="Proteomes" id="UP001224682"/>
    </source>
</evidence>
<name>A0ABU0BHR5_9HYPH</name>
<dbReference type="PRINTS" id="PR00145">
    <property type="entry name" value="ARGSUCLYASE"/>
</dbReference>
<feature type="domain" description="Fumarate lyase N-terminal" evidence="3">
    <location>
        <begin position="15"/>
        <end position="289"/>
    </location>
</feature>
<organism evidence="4 5">
    <name type="scientific">Ancylobacter polymorphus</name>
    <dbReference type="NCBI Taxonomy" id="223390"/>
    <lineage>
        <taxon>Bacteria</taxon>
        <taxon>Pseudomonadati</taxon>
        <taxon>Pseudomonadota</taxon>
        <taxon>Alphaproteobacteria</taxon>
        <taxon>Hyphomicrobiales</taxon>
        <taxon>Xanthobacteraceae</taxon>
        <taxon>Ancylobacter</taxon>
    </lineage>
</organism>
<gene>
    <name evidence="4" type="ORF">J2S75_004025</name>
</gene>
<evidence type="ECO:0000256" key="1">
    <source>
        <dbReference type="ARBA" id="ARBA00034772"/>
    </source>
</evidence>
<dbReference type="GO" id="GO:0047472">
    <property type="term" value="F:3-carboxy-cis,cis-muconate cycloisomerase activity"/>
    <property type="evidence" value="ECO:0007669"/>
    <property type="project" value="UniProtKB-EC"/>
</dbReference>
<dbReference type="Proteomes" id="UP001224682">
    <property type="component" value="Unassembled WGS sequence"/>
</dbReference>
<dbReference type="PANTHER" id="PTHR43172">
    <property type="entry name" value="ADENYLOSUCCINATE LYASE"/>
    <property type="match status" value="1"/>
</dbReference>
<evidence type="ECO:0000313" key="4">
    <source>
        <dbReference type="EMBL" id="MDQ0304975.1"/>
    </source>
</evidence>
<dbReference type="Pfam" id="PF00206">
    <property type="entry name" value="Lyase_1"/>
    <property type="match status" value="1"/>
</dbReference>